<feature type="compositionally biased region" description="Low complexity" evidence="1">
    <location>
        <begin position="17"/>
        <end position="39"/>
    </location>
</feature>
<dbReference type="PANTHER" id="PTHR30627:SF24">
    <property type="entry name" value="PENICILLIN-BINDING PROTEIN 4B"/>
    <property type="match status" value="1"/>
</dbReference>
<keyword evidence="2" id="KW-1133">Transmembrane helix</keyword>
<evidence type="ECO:0000313" key="6">
    <source>
        <dbReference type="Proteomes" id="UP000460272"/>
    </source>
</evidence>
<dbReference type="GO" id="GO:0005886">
    <property type="term" value="C:plasma membrane"/>
    <property type="evidence" value="ECO:0007669"/>
    <property type="project" value="TreeGrafter"/>
</dbReference>
<evidence type="ECO:0000313" key="5">
    <source>
        <dbReference type="EMBL" id="TVZ04089.1"/>
    </source>
</evidence>
<dbReference type="SUPFAM" id="SSF56601">
    <property type="entry name" value="beta-lactamase/transpeptidase-like"/>
    <property type="match status" value="1"/>
</dbReference>
<keyword evidence="2" id="KW-0812">Transmembrane</keyword>
<feature type="region of interest" description="Disordered" evidence="1">
    <location>
        <begin position="1"/>
        <end position="72"/>
    </location>
</feature>
<evidence type="ECO:0000256" key="2">
    <source>
        <dbReference type="SAM" id="Phobius"/>
    </source>
</evidence>
<dbReference type="Pfam" id="PF00905">
    <property type="entry name" value="Transpeptidase"/>
    <property type="match status" value="1"/>
</dbReference>
<name>A0A6P2BY63_9ACTN</name>
<dbReference type="InterPro" id="IPR001460">
    <property type="entry name" value="PCN-bd_Tpept"/>
</dbReference>
<sequence>MTSDNDSSKDPSDSLEGPGAAPGAAGAAPTAPAAVPTAGQDEQPTQAGQPVYHTSRVYGGPKRPPTEPKKSRRTVVAAIAGVLAVALAAAVLVITVFKPGGSTSPPAYGMIPTGTTAQQDGQQVAAAFLAAWRTGDLAKAANLTSEPAAAKQALAAYAKDLSLKKMTAAPSGVTAATGSTVKAPRESVQFAIGASVGAGSGKNAVRGKWTYHSTLVAYQQPNSQVWFVAWRPDVLAPNLTAATHLAAVTVPPTVSMVTDASGQDLTKYNDAGLSTIAGLLKATAPAQQGASAGLNVEIQTKSGKPVPNSQALIVSPGNYPTLGTTIDAKAESLARKAVGMHKQSSMVVIQPSTGKILAIANNAGFNDFALTADVAPGSTMKVITSTALFNNGMTPQSPVACPAAYTVTGITYHNDQGETLPAGTPFVNSFAQSCNNAFSTQWQQLSGKLASTAKTYYGLNQKWNIGIGDISASYFNAPASASGSELAQEAFGEGSLVASPIAMASVAATVDTGTFKQPYLRLGTKQLTATRLPVKTDRYLKQVMRAVVTSGTGAGLGFGPNVYAKTGTADIQGQDQPNSWMVAFDTSKDVAVACLVVNAGYGAQFAGPEAASFLKGY</sequence>
<dbReference type="Gene3D" id="3.40.710.10">
    <property type="entry name" value="DD-peptidase/beta-lactamase superfamily"/>
    <property type="match status" value="1"/>
</dbReference>
<keyword evidence="2" id="KW-0472">Membrane</keyword>
<dbReference type="GO" id="GO:0071555">
    <property type="term" value="P:cell wall organization"/>
    <property type="evidence" value="ECO:0007669"/>
    <property type="project" value="TreeGrafter"/>
</dbReference>
<comment type="caution">
    <text evidence="5">The sequence shown here is derived from an EMBL/GenBank/DDBJ whole genome shotgun (WGS) entry which is preliminary data.</text>
</comment>
<protein>
    <submittedName>
        <fullName evidence="5">Penicillin-binding protein</fullName>
    </submittedName>
</protein>
<proteinExistence type="predicted"/>
<evidence type="ECO:0000259" key="3">
    <source>
        <dbReference type="Pfam" id="PF00905"/>
    </source>
</evidence>
<evidence type="ECO:0000256" key="1">
    <source>
        <dbReference type="SAM" id="MobiDB-lite"/>
    </source>
</evidence>
<dbReference type="InterPro" id="IPR050515">
    <property type="entry name" value="Beta-lactam/transpept"/>
</dbReference>
<reference evidence="5 6" key="1">
    <citation type="submission" date="2018-11" db="EMBL/GenBank/DDBJ databases">
        <title>Trebonia kvetii gen.nov., sp.nov., a novel acidophilic actinobacterium, and proposal of the new actinobacterial family Treboniaceae fam. nov.</title>
        <authorList>
            <person name="Rapoport D."/>
            <person name="Sagova-Mareckova M."/>
            <person name="Sedlacek I."/>
            <person name="Provaznik J."/>
            <person name="Kralova S."/>
            <person name="Pavlinic D."/>
            <person name="Benes V."/>
            <person name="Kopecky J."/>
        </authorList>
    </citation>
    <scope>NUCLEOTIDE SEQUENCE [LARGE SCALE GENOMIC DNA]</scope>
    <source>
        <strain evidence="5 6">15Tr583</strain>
    </source>
</reference>
<gene>
    <name evidence="5" type="ORF">EAS64_16895</name>
</gene>
<feature type="compositionally biased region" description="Basic and acidic residues" evidence="1">
    <location>
        <begin position="1"/>
        <end position="12"/>
    </location>
</feature>
<dbReference type="InterPro" id="IPR012338">
    <property type="entry name" value="Beta-lactam/transpept-like"/>
</dbReference>
<evidence type="ECO:0000259" key="4">
    <source>
        <dbReference type="Pfam" id="PF05223"/>
    </source>
</evidence>
<organism evidence="5 6">
    <name type="scientific">Trebonia kvetii</name>
    <dbReference type="NCBI Taxonomy" id="2480626"/>
    <lineage>
        <taxon>Bacteria</taxon>
        <taxon>Bacillati</taxon>
        <taxon>Actinomycetota</taxon>
        <taxon>Actinomycetes</taxon>
        <taxon>Streptosporangiales</taxon>
        <taxon>Treboniaceae</taxon>
        <taxon>Trebonia</taxon>
    </lineage>
</organism>
<dbReference type="GO" id="GO:0071972">
    <property type="term" value="F:peptidoglycan L,D-transpeptidase activity"/>
    <property type="evidence" value="ECO:0007669"/>
    <property type="project" value="TreeGrafter"/>
</dbReference>
<keyword evidence="6" id="KW-1185">Reference proteome</keyword>
<dbReference type="InterPro" id="IPR007887">
    <property type="entry name" value="MecA_N"/>
</dbReference>
<dbReference type="OrthoDB" id="5241017at2"/>
<dbReference type="Pfam" id="PF05223">
    <property type="entry name" value="MecA_N"/>
    <property type="match status" value="1"/>
</dbReference>
<dbReference type="GO" id="GO:0008658">
    <property type="term" value="F:penicillin binding"/>
    <property type="evidence" value="ECO:0007669"/>
    <property type="project" value="InterPro"/>
</dbReference>
<dbReference type="EMBL" id="RPFW01000003">
    <property type="protein sequence ID" value="TVZ04089.1"/>
    <property type="molecule type" value="Genomic_DNA"/>
</dbReference>
<feature type="domain" description="NTF2-like N-terminal transpeptidase" evidence="4">
    <location>
        <begin position="123"/>
        <end position="241"/>
    </location>
</feature>
<dbReference type="GO" id="GO:0046677">
    <property type="term" value="P:response to antibiotic"/>
    <property type="evidence" value="ECO:0007669"/>
    <property type="project" value="InterPro"/>
</dbReference>
<feature type="transmembrane region" description="Helical" evidence="2">
    <location>
        <begin position="75"/>
        <end position="97"/>
    </location>
</feature>
<dbReference type="AlphaFoldDB" id="A0A6P2BY63"/>
<dbReference type="Proteomes" id="UP000460272">
    <property type="component" value="Unassembled WGS sequence"/>
</dbReference>
<accession>A0A6P2BY63</accession>
<feature type="domain" description="Penicillin-binding protein transpeptidase" evidence="3">
    <location>
        <begin position="345"/>
        <end position="607"/>
    </location>
</feature>
<dbReference type="PANTHER" id="PTHR30627">
    <property type="entry name" value="PEPTIDOGLYCAN D,D-TRANSPEPTIDASE"/>
    <property type="match status" value="1"/>
</dbReference>
<dbReference type="RefSeq" id="WP_145853959.1">
    <property type="nucleotide sequence ID" value="NZ_RPFW01000003.1"/>
</dbReference>